<dbReference type="RefSeq" id="WP_052826531.1">
    <property type="nucleotide sequence ID" value="NZ_AWFK01000011.1"/>
</dbReference>
<comment type="caution">
    <text evidence="2">The sequence shown here is derived from an EMBL/GenBank/DDBJ whole genome shotgun (WGS) entry which is preliminary data.</text>
</comment>
<dbReference type="Pfam" id="PF04230">
    <property type="entry name" value="PS_pyruv_trans"/>
    <property type="match status" value="1"/>
</dbReference>
<evidence type="ECO:0000259" key="1">
    <source>
        <dbReference type="Pfam" id="PF04230"/>
    </source>
</evidence>
<gene>
    <name evidence="2" type="ORF">BAAM0483_06895</name>
</gene>
<protein>
    <recommendedName>
        <fullName evidence="1">Polysaccharide pyruvyl transferase domain-containing protein</fullName>
    </recommendedName>
</protein>
<evidence type="ECO:0000313" key="2">
    <source>
        <dbReference type="EMBL" id="KOA48840.1"/>
    </source>
</evidence>
<dbReference type="Proteomes" id="UP000037239">
    <property type="component" value="Unassembled WGS sequence"/>
</dbReference>
<feature type="domain" description="Polysaccharide pyruvyl transferase" evidence="1">
    <location>
        <begin position="14"/>
        <end position="307"/>
    </location>
</feature>
<dbReference type="AlphaFoldDB" id="A0AB34T872"/>
<proteinExistence type="predicted"/>
<evidence type="ECO:0000313" key="3">
    <source>
        <dbReference type="Proteomes" id="UP000037239"/>
    </source>
</evidence>
<dbReference type="EMBL" id="AWFK01000011">
    <property type="protein sequence ID" value="KOA48840.1"/>
    <property type="molecule type" value="Genomic_DNA"/>
</dbReference>
<sequence>MATVGIMSMQRIANYGSFLQSYALKTLIEELGHDVQFVDYHVGTPVIENSSESTNKVSRMVKKGLETLTYHAPMQHKLAFIQYKKNYAKKYLPLLGVREEYNYNPKLDYMVIGSDEVFNCIQKNTNVGFSPELFGANSNADTIITYAASFGNTTLPKLKRYGKDEEIASYLNNLTAISTRDANSSKIVEKLTGNTPLTHLDPVLAYDYFGKSDRIPQIDVKEPYLILYAYSGRITEAEADWISAYAKRGGLKIYTIGGVQKHADHFIDCSPFEVLAYFKGAQEIITDTFHGSIFSTIAHKPFTTIVRKSVGSGYGNEEKLTDLLQRLGLTSRMTTNIEDVERINSIPIDYEESDKRIQTQRLRTQQYLSEQLSH</sequence>
<organism evidence="2 3">
    <name type="scientific">Bifidobacterium animalis subsp. animalis MCC 0483</name>
    <dbReference type="NCBI Taxonomy" id="1365955"/>
    <lineage>
        <taxon>Bacteria</taxon>
        <taxon>Bacillati</taxon>
        <taxon>Actinomycetota</taxon>
        <taxon>Actinomycetes</taxon>
        <taxon>Bifidobacteriales</taxon>
        <taxon>Bifidobacteriaceae</taxon>
        <taxon>Bifidobacterium</taxon>
    </lineage>
</organism>
<dbReference type="InterPro" id="IPR007345">
    <property type="entry name" value="Polysacch_pyruvyl_Trfase"/>
</dbReference>
<accession>A0AB34T872</accession>
<name>A0AB34T872_9BIFI</name>
<reference evidence="2 3" key="1">
    <citation type="journal article" date="2015" name="Int J Genomics">
        <title>Comparative Genomics Revealed Genetic Diversity and Species/Strain-Level Differences in Carbohydrate Metabolism of Three Probiotic Bifidobacterial Species.</title>
        <authorList>
            <person name="Odamaki T."/>
            <person name="Horigome A."/>
            <person name="Sugahara H."/>
            <person name="Hashikura N."/>
            <person name="Minami J."/>
            <person name="Xiao J.Z."/>
            <person name="Abe F."/>
        </authorList>
    </citation>
    <scope>NUCLEOTIDE SEQUENCE [LARGE SCALE GENOMIC DNA]</scope>
    <source>
        <strain evidence="2 3">MCC 0483</strain>
    </source>
</reference>